<gene>
    <name evidence="2" type="ORF">CYMTET_26573</name>
</gene>
<dbReference type="Pfam" id="PF03747">
    <property type="entry name" value="ADP_ribosyl_GH"/>
    <property type="match status" value="1"/>
</dbReference>
<feature type="signal peptide" evidence="1">
    <location>
        <begin position="1"/>
        <end position="28"/>
    </location>
</feature>
<protein>
    <submittedName>
        <fullName evidence="2">Uncharacterized protein</fullName>
    </submittedName>
</protein>
<feature type="chain" id="PRO_5042034772" evidence="1">
    <location>
        <begin position="29"/>
        <end position="306"/>
    </location>
</feature>
<evidence type="ECO:0000313" key="2">
    <source>
        <dbReference type="EMBL" id="KAK3264704.1"/>
    </source>
</evidence>
<dbReference type="AlphaFoldDB" id="A0AAE0FRL3"/>
<evidence type="ECO:0000256" key="1">
    <source>
        <dbReference type="SAM" id="SignalP"/>
    </source>
</evidence>
<dbReference type="EMBL" id="LGRX02014401">
    <property type="protein sequence ID" value="KAK3264704.1"/>
    <property type="molecule type" value="Genomic_DNA"/>
</dbReference>
<dbReference type="PANTHER" id="PTHR16222:SF17">
    <property type="entry name" value="SELENOPROTEIN J"/>
    <property type="match status" value="1"/>
</dbReference>
<proteinExistence type="predicted"/>
<reference evidence="2 3" key="1">
    <citation type="journal article" date="2015" name="Genome Biol. Evol.">
        <title>Comparative Genomics of a Bacterivorous Green Alga Reveals Evolutionary Causalities and Consequences of Phago-Mixotrophic Mode of Nutrition.</title>
        <authorList>
            <person name="Burns J.A."/>
            <person name="Paasch A."/>
            <person name="Narechania A."/>
            <person name="Kim E."/>
        </authorList>
    </citation>
    <scope>NUCLEOTIDE SEQUENCE [LARGE SCALE GENOMIC DNA]</scope>
    <source>
        <strain evidence="2 3">PLY_AMNH</strain>
    </source>
</reference>
<keyword evidence="3" id="KW-1185">Reference proteome</keyword>
<accession>A0AAE0FRL3</accession>
<keyword evidence="1" id="KW-0732">Signal</keyword>
<dbReference type="PANTHER" id="PTHR16222">
    <property type="entry name" value="ADP-RIBOSYLGLYCOHYDROLASE"/>
    <property type="match status" value="1"/>
</dbReference>
<name>A0AAE0FRL3_9CHLO</name>
<dbReference type="InterPro" id="IPR036705">
    <property type="entry name" value="Ribosyl_crysJ1_sf"/>
</dbReference>
<organism evidence="2 3">
    <name type="scientific">Cymbomonas tetramitiformis</name>
    <dbReference type="NCBI Taxonomy" id="36881"/>
    <lineage>
        <taxon>Eukaryota</taxon>
        <taxon>Viridiplantae</taxon>
        <taxon>Chlorophyta</taxon>
        <taxon>Pyramimonadophyceae</taxon>
        <taxon>Pyramimonadales</taxon>
        <taxon>Pyramimonadaceae</taxon>
        <taxon>Cymbomonas</taxon>
    </lineage>
</organism>
<dbReference type="Proteomes" id="UP001190700">
    <property type="component" value="Unassembled WGS sequence"/>
</dbReference>
<sequence>MQKSTASITLLSMWLTVVIYFCFPHAKATGHFEDSEAKAEVNEDEPLENKVNAFSGDVVDAVARRARAAVVGAFVADAATMPLHWLYDTDEIVELLKKKSKMASPEFYQPPSSPFYKYKQGALSPYGDEALPLLRSVVKHGEVDPSALADDLFASFKTYKGRLNHASKGFMLNMEKGRRWPHCGVDDDQAHSLVKVAIVVARYAGKPEMLEKMEQAIRVHQDNELAVEMGLAAAQVLERIVLGSTIAEALEWATSNARGAGARSAIREAVTMRSQPTLDAVGMFGKSCHLPVGMAPMELPRVQHGG</sequence>
<dbReference type="Gene3D" id="1.10.4080.10">
    <property type="entry name" value="ADP-ribosylation/Crystallin J1"/>
    <property type="match status" value="1"/>
</dbReference>
<dbReference type="InterPro" id="IPR005502">
    <property type="entry name" value="Ribosyl_crysJ1"/>
</dbReference>
<dbReference type="SUPFAM" id="SSF101478">
    <property type="entry name" value="ADP-ribosylglycohydrolase"/>
    <property type="match status" value="1"/>
</dbReference>
<comment type="caution">
    <text evidence="2">The sequence shown here is derived from an EMBL/GenBank/DDBJ whole genome shotgun (WGS) entry which is preliminary data.</text>
</comment>
<evidence type="ECO:0000313" key="3">
    <source>
        <dbReference type="Proteomes" id="UP001190700"/>
    </source>
</evidence>
<dbReference type="InterPro" id="IPR050792">
    <property type="entry name" value="ADP-ribosylglycohydrolase"/>
</dbReference>